<dbReference type="GO" id="GO:0022857">
    <property type="term" value="F:transmembrane transporter activity"/>
    <property type="evidence" value="ECO:0007669"/>
    <property type="project" value="UniProtKB-ARBA"/>
</dbReference>
<evidence type="ECO:0000313" key="4">
    <source>
        <dbReference type="Proteomes" id="UP000466863"/>
    </source>
</evidence>
<evidence type="ECO:0000313" key="3">
    <source>
        <dbReference type="EMBL" id="MQU45950.1"/>
    </source>
</evidence>
<dbReference type="Pfam" id="PF00690">
    <property type="entry name" value="Cation_ATPase_N"/>
    <property type="match status" value="1"/>
</dbReference>
<organism evidence="3 4">
    <name type="scientific">Pseudomonas helleri</name>
    <dbReference type="NCBI Taxonomy" id="1608996"/>
    <lineage>
        <taxon>Bacteria</taxon>
        <taxon>Pseudomonadati</taxon>
        <taxon>Pseudomonadota</taxon>
        <taxon>Gammaproteobacteria</taxon>
        <taxon>Pseudomonadales</taxon>
        <taxon>Pseudomonadaceae</taxon>
        <taxon>Pseudomonas</taxon>
    </lineage>
</organism>
<feature type="domain" description="Cation-transporting P-type ATPase N-terminal" evidence="2">
    <location>
        <begin position="32"/>
        <end position="107"/>
    </location>
</feature>
<dbReference type="PANTHER" id="PTHR42861">
    <property type="entry name" value="CALCIUM-TRANSPORTING ATPASE"/>
    <property type="match status" value="1"/>
</dbReference>
<gene>
    <name evidence="3" type="ORF">GHO28_26120</name>
</gene>
<evidence type="ECO:0000256" key="1">
    <source>
        <dbReference type="SAM" id="MobiDB-lite"/>
    </source>
</evidence>
<accession>A0A6I1WZZ0</accession>
<dbReference type="SUPFAM" id="SSF81665">
    <property type="entry name" value="Calcium ATPase, transmembrane domain M"/>
    <property type="match status" value="1"/>
</dbReference>
<evidence type="ECO:0000259" key="2">
    <source>
        <dbReference type="SMART" id="SM00831"/>
    </source>
</evidence>
<feature type="non-terminal residue" evidence="3">
    <location>
        <position position="164"/>
    </location>
</feature>
<name>A0A6I1WZZ0_9PSED</name>
<dbReference type="SMART" id="SM00831">
    <property type="entry name" value="Cation_ATPase_N"/>
    <property type="match status" value="1"/>
</dbReference>
<dbReference type="Gene3D" id="2.70.150.10">
    <property type="entry name" value="Calcium-transporting ATPase, cytoplasmic transduction domain A"/>
    <property type="match status" value="1"/>
</dbReference>
<sequence>MSDITLAGDGSTSSDPVKKASSPSSSSSSNAKPARLDAEGIKKEISQLNSSPDGLSSATAKSLLEKYGPNAIEAKEDSRWKKLLGYFWGPIPWMIEIAALISLGRQDWPDFIVITGLLLYNAAVGFWQDNKAASALAALKKGRRQKLSATPDLSGTVLPLCLIP</sequence>
<comment type="caution">
    <text evidence="3">The sequence shown here is derived from an EMBL/GenBank/DDBJ whole genome shotgun (WGS) entry which is preliminary data.</text>
</comment>
<dbReference type="EMBL" id="WIVV01000226">
    <property type="protein sequence ID" value="MQU45950.1"/>
    <property type="molecule type" value="Genomic_DNA"/>
</dbReference>
<dbReference type="Gene3D" id="1.20.1110.10">
    <property type="entry name" value="Calcium-transporting ATPase, transmembrane domain"/>
    <property type="match status" value="1"/>
</dbReference>
<dbReference type="Proteomes" id="UP000466863">
    <property type="component" value="Unassembled WGS sequence"/>
</dbReference>
<reference evidence="3 4" key="1">
    <citation type="submission" date="2019-10" db="EMBL/GenBank/DDBJ databases">
        <title>Evaluation of single-gene subtyping targets for Pseudomonas.</title>
        <authorList>
            <person name="Reichler S.J."/>
            <person name="Orsi R.H."/>
            <person name="Wiedmann M."/>
            <person name="Martin N.H."/>
            <person name="Murphy S.I."/>
        </authorList>
    </citation>
    <scope>NUCLEOTIDE SEQUENCE [LARGE SCALE GENOMIC DNA]</scope>
    <source>
        <strain evidence="3 4">FSL R10-1876</strain>
    </source>
</reference>
<feature type="region of interest" description="Disordered" evidence="1">
    <location>
        <begin position="1"/>
        <end position="36"/>
    </location>
</feature>
<dbReference type="InterPro" id="IPR004014">
    <property type="entry name" value="ATPase_P-typ_cation-transptr_N"/>
</dbReference>
<dbReference type="RefSeq" id="WP_267129239.1">
    <property type="nucleotide sequence ID" value="NZ_WIVV01000226.1"/>
</dbReference>
<feature type="compositionally biased region" description="Low complexity" evidence="1">
    <location>
        <begin position="13"/>
        <end position="33"/>
    </location>
</feature>
<dbReference type="InterPro" id="IPR023298">
    <property type="entry name" value="ATPase_P-typ_TM_dom_sf"/>
</dbReference>
<proteinExistence type="predicted"/>
<dbReference type="AlphaFoldDB" id="A0A6I1WZZ0"/>
<protein>
    <submittedName>
        <fullName evidence="3">Metal-transporting ATPase</fullName>
    </submittedName>
</protein>